<feature type="transmembrane region" description="Helical" evidence="8">
    <location>
        <begin position="116"/>
        <end position="144"/>
    </location>
</feature>
<feature type="transmembrane region" description="Helical" evidence="8">
    <location>
        <begin position="979"/>
        <end position="1002"/>
    </location>
</feature>
<evidence type="ECO:0000256" key="4">
    <source>
        <dbReference type="ARBA" id="ARBA00022741"/>
    </source>
</evidence>
<evidence type="ECO:0000256" key="3">
    <source>
        <dbReference type="ARBA" id="ARBA00022692"/>
    </source>
</evidence>
<feature type="transmembrane region" description="Helical" evidence="8">
    <location>
        <begin position="69"/>
        <end position="91"/>
    </location>
</feature>
<feature type="domain" description="ABC transmembrane type-1" evidence="10">
    <location>
        <begin position="723"/>
        <end position="1007"/>
    </location>
</feature>
<dbReference type="PROSITE" id="PS50893">
    <property type="entry name" value="ABC_TRANSPORTER_2"/>
    <property type="match status" value="2"/>
</dbReference>
<feature type="transmembrane region" description="Helical" evidence="8">
    <location>
        <begin position="955"/>
        <end position="973"/>
    </location>
</feature>
<keyword evidence="6 8" id="KW-1133">Transmembrane helix</keyword>
<comment type="similarity">
    <text evidence="2">Belongs to the ABC transporter superfamily. ABCB family. Multidrug resistance exporter (TC 3.A.1.201) subfamily.</text>
</comment>
<feature type="transmembrane region" description="Helical" evidence="8">
    <location>
        <begin position="220"/>
        <end position="240"/>
    </location>
</feature>
<feature type="transmembrane region" description="Helical" evidence="8">
    <location>
        <begin position="336"/>
        <end position="358"/>
    </location>
</feature>
<dbReference type="Gene3D" id="3.40.50.300">
    <property type="entry name" value="P-loop containing nucleotide triphosphate hydrolases"/>
    <property type="match status" value="2"/>
</dbReference>
<dbReference type="FunFam" id="3.40.50.300:FF:000916">
    <property type="entry name" value="ABC transporter B family member 9"/>
    <property type="match status" value="1"/>
</dbReference>
<keyword evidence="4" id="KW-0547">Nucleotide-binding</keyword>
<keyword evidence="5" id="KW-0067">ATP-binding</keyword>
<evidence type="ECO:0000313" key="11">
    <source>
        <dbReference type="Proteomes" id="UP000095287"/>
    </source>
</evidence>
<dbReference type="GO" id="GO:0090374">
    <property type="term" value="P:oligopeptide export from mitochondrion"/>
    <property type="evidence" value="ECO:0007669"/>
    <property type="project" value="TreeGrafter"/>
</dbReference>
<feature type="domain" description="ABC transporter" evidence="9">
    <location>
        <begin position="397"/>
        <end position="633"/>
    </location>
</feature>
<dbReference type="GO" id="GO:0015421">
    <property type="term" value="F:ABC-type oligopeptide transporter activity"/>
    <property type="evidence" value="ECO:0007669"/>
    <property type="project" value="TreeGrafter"/>
</dbReference>
<dbReference type="CDD" id="cd03249">
    <property type="entry name" value="ABC_MTABC3_MDL1_MDL2"/>
    <property type="match status" value="2"/>
</dbReference>
<evidence type="ECO:0000259" key="9">
    <source>
        <dbReference type="PROSITE" id="PS50893"/>
    </source>
</evidence>
<accession>A0A1I7YWD3</accession>
<reference evidence="12" key="1">
    <citation type="submission" date="2016-11" db="UniProtKB">
        <authorList>
            <consortium name="WormBaseParasite"/>
        </authorList>
    </citation>
    <scope>IDENTIFICATION</scope>
</reference>
<dbReference type="PANTHER" id="PTHR43394">
    <property type="entry name" value="ATP-DEPENDENT PERMEASE MDL1, MITOCHONDRIAL"/>
    <property type="match status" value="1"/>
</dbReference>
<dbReference type="Pfam" id="PF00005">
    <property type="entry name" value="ABC_tran"/>
    <property type="match status" value="2"/>
</dbReference>
<dbReference type="InterPro" id="IPR039421">
    <property type="entry name" value="Type_1_exporter"/>
</dbReference>
<dbReference type="PROSITE" id="PS50929">
    <property type="entry name" value="ABC_TM1F"/>
    <property type="match status" value="2"/>
</dbReference>
<sequence>MTVTAEEVKGNANDPQFEVNEEEEVYEQTGIDKWFNLLLCRTDLAHEKLEAKPVSFTQLFRFGSRLDKVYVYTGILLSIICGIAQPMFVLINGRMVNVLVLSNNTYHSDKLWNEGFAYVGAFGGLGVFLLIFTFLQYFCLKFACLHIICNMRKRYIESILKQNAAWMDTQKAGTLITQLNENIDRVRDGIGDKIGLLCRSVTMYFTSITIAFIFDWKMTFIMVGVGPASAILMSIMAKLINSSANKQMELVGKAGGIMEECILNVKTVSSCNGQETMIQKYSSVLKEGRFHAILTYFWNGLFDGAFFIILYFSFGGGFYYGGKAYYDGEMDEPGDMFIVAVAILFGSYFLGVVSPHLVTVLKARVAAAIIYKTIDRVPLIDSSDPKGQVLENPRGLVELKDVHFTYPTRKDHKVLHGLSWTANPGETVALVGHSGSGKSTSIGLLTRLYECSSGQILIDGVDVREIRISNLRNIVGIVEQEPTLFNGTIAENIRLGNPDISDEKMEEVCKMANAHDFIVTLNNKYDTVIGAGGVQLSGGQKQRIAIARAISRNPKILLLDEATSALDAESETIVQNALKKASEGRTTIVIAHRLSTLRDVSKIYVVDSGLVIESGSHAELMALEDGVFARLVKAQQFKEVDSSSQEGEKHEEKPDKINEFQRSIIRASNTSVLSGDRASLRQRGNTAMSMAKIDEVGEIATTKKTHGIFRLYANCKGTYIPLVLAFIITSIRGLELPLYSFLLGDAFNTVQAKDDPDYMTNLTRFLILSCALGVGSSLAIMGAATMFGYTAENVVDSYRIRSFTNIMYQDASFFDRPKMSAPNVITTISSSAPMLKGALDNRMVHIANNGTAIIVIIIASLVMNYALGLAGLALLAILCVLIIFFGHKMSQYSKHDTDELSKAAIEIVEQVRTIQLLTRETTFHEHYSRHLEAQLAIHSKISYFDGMMFACAQSFMYFADVVCFGLGIVMIYNGNTTPMTVYIVATLIECACWCIVFASACLGDFLQAGVAADSLLELIEAKSVTGDTTVGQKTEIAGNVSLQNVQFSYPSRPHVKVTNGLNLKANRGETIALVGPSGGGKSTTINLLQRFYDYQHGSVNVDGTNVRAISLDNLRSQMALVGQEPVLFSGSIEENIRLGVPDATLGDVKEACQKANAAKFIEALPLGYDSEVGEKGAQLSGGQKQRIAIARALVRNPKILLLDEATSALDTESERAVQEALDVASSGRTCITIAHRLSSIQHADKIYFIKEGRVVEAGTHAELMQMDALYAELIRKQDLKNH</sequence>
<evidence type="ECO:0000256" key="2">
    <source>
        <dbReference type="ARBA" id="ARBA00007577"/>
    </source>
</evidence>
<comment type="subcellular location">
    <subcellularLocation>
        <location evidence="1">Membrane</location>
        <topology evidence="1">Multi-pass membrane protein</topology>
    </subcellularLocation>
</comment>
<evidence type="ECO:0000256" key="8">
    <source>
        <dbReference type="SAM" id="Phobius"/>
    </source>
</evidence>
<dbReference type="InterPro" id="IPR017871">
    <property type="entry name" value="ABC_transporter-like_CS"/>
</dbReference>
<feature type="transmembrane region" description="Helical" evidence="8">
    <location>
        <begin position="869"/>
        <end position="886"/>
    </location>
</feature>
<dbReference type="GO" id="GO:0005743">
    <property type="term" value="C:mitochondrial inner membrane"/>
    <property type="evidence" value="ECO:0007669"/>
    <property type="project" value="TreeGrafter"/>
</dbReference>
<dbReference type="Pfam" id="PF00664">
    <property type="entry name" value="ABC_membrane"/>
    <property type="match status" value="2"/>
</dbReference>
<name>A0A1I7YWD3_9BILA</name>
<proteinExistence type="inferred from homology"/>
<dbReference type="PROSITE" id="PS00211">
    <property type="entry name" value="ABC_TRANSPORTER_1"/>
    <property type="match status" value="2"/>
</dbReference>
<dbReference type="InterPro" id="IPR027417">
    <property type="entry name" value="P-loop_NTPase"/>
</dbReference>
<dbReference type="SUPFAM" id="SSF90123">
    <property type="entry name" value="ABC transporter transmembrane region"/>
    <property type="match status" value="2"/>
</dbReference>
<dbReference type="InterPro" id="IPR036640">
    <property type="entry name" value="ABC1_TM_sf"/>
</dbReference>
<dbReference type="WBParaSite" id="L893_g20424.t1">
    <property type="protein sequence ID" value="L893_g20424.t1"/>
    <property type="gene ID" value="L893_g20424"/>
</dbReference>
<protein>
    <submittedName>
        <fullName evidence="12">ABC transporter ATP-binding protein</fullName>
    </submittedName>
</protein>
<feature type="transmembrane region" description="Helical" evidence="8">
    <location>
        <begin position="719"/>
        <end position="742"/>
    </location>
</feature>
<dbReference type="InterPro" id="IPR003439">
    <property type="entry name" value="ABC_transporter-like_ATP-bd"/>
</dbReference>
<dbReference type="SMART" id="SM00382">
    <property type="entry name" value="AAA"/>
    <property type="match status" value="2"/>
</dbReference>
<dbReference type="SUPFAM" id="SSF52540">
    <property type="entry name" value="P-loop containing nucleoside triphosphate hydrolases"/>
    <property type="match status" value="2"/>
</dbReference>
<dbReference type="InterPro" id="IPR011527">
    <property type="entry name" value="ABC1_TM_dom"/>
</dbReference>
<keyword evidence="3 8" id="KW-0812">Transmembrane</keyword>
<dbReference type="CDD" id="cd18577">
    <property type="entry name" value="ABC_6TM_Pgp_ABCB1_D1_like"/>
    <property type="match status" value="1"/>
</dbReference>
<dbReference type="GO" id="GO:0005524">
    <property type="term" value="F:ATP binding"/>
    <property type="evidence" value="ECO:0007669"/>
    <property type="project" value="UniProtKB-KW"/>
</dbReference>
<feature type="domain" description="ABC transporter" evidence="9">
    <location>
        <begin position="1040"/>
        <end position="1276"/>
    </location>
</feature>
<feature type="transmembrane region" description="Helical" evidence="8">
    <location>
        <begin position="296"/>
        <end position="316"/>
    </location>
</feature>
<organism evidence="11 12">
    <name type="scientific">Steinernema glaseri</name>
    <dbReference type="NCBI Taxonomy" id="37863"/>
    <lineage>
        <taxon>Eukaryota</taxon>
        <taxon>Metazoa</taxon>
        <taxon>Ecdysozoa</taxon>
        <taxon>Nematoda</taxon>
        <taxon>Chromadorea</taxon>
        <taxon>Rhabditida</taxon>
        <taxon>Tylenchina</taxon>
        <taxon>Panagrolaimomorpha</taxon>
        <taxon>Strongyloidoidea</taxon>
        <taxon>Steinernematidae</taxon>
        <taxon>Steinernema</taxon>
    </lineage>
</organism>
<evidence type="ECO:0000313" key="12">
    <source>
        <dbReference type="WBParaSite" id="L893_g20424.t1"/>
    </source>
</evidence>
<dbReference type="InterPro" id="IPR003593">
    <property type="entry name" value="AAA+_ATPase"/>
</dbReference>
<keyword evidence="7 8" id="KW-0472">Membrane</keyword>
<dbReference type="Gene3D" id="1.20.1560.10">
    <property type="entry name" value="ABC transporter type 1, transmembrane domain"/>
    <property type="match status" value="1"/>
</dbReference>
<evidence type="ECO:0000256" key="5">
    <source>
        <dbReference type="ARBA" id="ARBA00022840"/>
    </source>
</evidence>
<evidence type="ECO:0000256" key="6">
    <source>
        <dbReference type="ARBA" id="ARBA00022989"/>
    </source>
</evidence>
<dbReference type="PANTHER" id="PTHR43394:SF27">
    <property type="entry name" value="ATP-DEPENDENT TRANSLOCASE ABCB1-LIKE"/>
    <property type="match status" value="1"/>
</dbReference>
<feature type="transmembrane region" description="Helical" evidence="8">
    <location>
        <begin position="843"/>
        <end position="863"/>
    </location>
</feature>
<evidence type="ECO:0000259" key="10">
    <source>
        <dbReference type="PROSITE" id="PS50929"/>
    </source>
</evidence>
<evidence type="ECO:0000256" key="1">
    <source>
        <dbReference type="ARBA" id="ARBA00004141"/>
    </source>
</evidence>
<evidence type="ECO:0000256" key="7">
    <source>
        <dbReference type="ARBA" id="ARBA00023136"/>
    </source>
</evidence>
<feature type="domain" description="ABC transmembrane type-1" evidence="10">
    <location>
        <begin position="74"/>
        <end position="362"/>
    </location>
</feature>
<dbReference type="GO" id="GO:0016887">
    <property type="term" value="F:ATP hydrolysis activity"/>
    <property type="evidence" value="ECO:0007669"/>
    <property type="project" value="InterPro"/>
</dbReference>
<feature type="transmembrane region" description="Helical" evidence="8">
    <location>
        <begin position="194"/>
        <end position="214"/>
    </location>
</feature>
<feature type="transmembrane region" description="Helical" evidence="8">
    <location>
        <begin position="762"/>
        <end position="789"/>
    </location>
</feature>
<dbReference type="Proteomes" id="UP000095287">
    <property type="component" value="Unplaced"/>
</dbReference>
<keyword evidence="11" id="KW-1185">Reference proteome</keyword>
<dbReference type="FunFam" id="3.40.50.300:FF:002283">
    <property type="entry name" value="p-GlycoProtein related"/>
    <property type="match status" value="1"/>
</dbReference>